<evidence type="ECO:0000313" key="3">
    <source>
        <dbReference type="Proteomes" id="UP001622557"/>
    </source>
</evidence>
<keyword evidence="3" id="KW-1185">Reference proteome</keyword>
<organism evidence="2 3">
    <name type="scientific">Streptomyces achromogenes</name>
    <dbReference type="NCBI Taxonomy" id="67255"/>
    <lineage>
        <taxon>Bacteria</taxon>
        <taxon>Bacillati</taxon>
        <taxon>Actinomycetota</taxon>
        <taxon>Actinomycetes</taxon>
        <taxon>Kitasatosporales</taxon>
        <taxon>Streptomycetaceae</taxon>
        <taxon>Streptomyces</taxon>
    </lineage>
</organism>
<evidence type="ECO:0000313" key="2">
    <source>
        <dbReference type="EMBL" id="WTQ79269.1"/>
    </source>
</evidence>
<evidence type="ECO:0008006" key="4">
    <source>
        <dbReference type="Google" id="ProtNLM"/>
    </source>
</evidence>
<gene>
    <name evidence="2" type="ORF">OG350_02670</name>
</gene>
<feature type="region of interest" description="Disordered" evidence="1">
    <location>
        <begin position="109"/>
        <end position="141"/>
    </location>
</feature>
<name>A0ABZ1KJ79_STRAH</name>
<feature type="compositionally biased region" description="Pro residues" evidence="1">
    <location>
        <begin position="116"/>
        <end position="132"/>
    </location>
</feature>
<sequence length="141" mass="15392">METHVLVVHTRPRPGAEAEYHRWYDDFHLDEVLRVPGFVSARRLQLLPGDAGGDRAPGLPAGPGSHLALFTVETDDIDATIAAFERARITMRTPDCLDPDSVTLSWWRSLSHRTTTPPPTGPGHPDPAPGPTPSHRKAPSP</sequence>
<dbReference type="SUPFAM" id="SSF54909">
    <property type="entry name" value="Dimeric alpha+beta barrel"/>
    <property type="match status" value="1"/>
</dbReference>
<dbReference type="GeneID" id="97279292"/>
<evidence type="ECO:0000256" key="1">
    <source>
        <dbReference type="SAM" id="MobiDB-lite"/>
    </source>
</evidence>
<accession>A0ABZ1KJ79</accession>
<protein>
    <recommendedName>
        <fullName evidence="4">EthD domain-containing protein</fullName>
    </recommendedName>
</protein>
<reference evidence="2 3" key="1">
    <citation type="submission" date="2022-10" db="EMBL/GenBank/DDBJ databases">
        <title>The complete genomes of actinobacterial strains from the NBC collection.</title>
        <authorList>
            <person name="Joergensen T.S."/>
            <person name="Alvarez Arevalo M."/>
            <person name="Sterndorff E.B."/>
            <person name="Faurdal D."/>
            <person name="Vuksanovic O."/>
            <person name="Mourched A.-S."/>
            <person name="Charusanti P."/>
            <person name="Shaw S."/>
            <person name="Blin K."/>
            <person name="Weber T."/>
        </authorList>
    </citation>
    <scope>NUCLEOTIDE SEQUENCE [LARGE SCALE GENOMIC DNA]</scope>
    <source>
        <strain evidence="2 3">NBC_00156</strain>
    </source>
</reference>
<dbReference type="EMBL" id="CP108164">
    <property type="protein sequence ID" value="WTQ79269.1"/>
    <property type="molecule type" value="Genomic_DNA"/>
</dbReference>
<dbReference type="RefSeq" id="WP_405445052.1">
    <property type="nucleotide sequence ID" value="NZ_CP108164.1"/>
</dbReference>
<dbReference type="InterPro" id="IPR011008">
    <property type="entry name" value="Dimeric_a/b-barrel"/>
</dbReference>
<dbReference type="Proteomes" id="UP001622557">
    <property type="component" value="Chromosome"/>
</dbReference>
<proteinExistence type="predicted"/>